<dbReference type="Proteomes" id="UP000295673">
    <property type="component" value="Unassembled WGS sequence"/>
</dbReference>
<organism evidence="2 3">
    <name type="scientific">Shimia isoporae</name>
    <dbReference type="NCBI Taxonomy" id="647720"/>
    <lineage>
        <taxon>Bacteria</taxon>
        <taxon>Pseudomonadati</taxon>
        <taxon>Pseudomonadota</taxon>
        <taxon>Alphaproteobacteria</taxon>
        <taxon>Rhodobacterales</taxon>
        <taxon>Roseobacteraceae</taxon>
    </lineage>
</organism>
<sequence length="139" mass="16385">MFRLLALSLAVTLATTQVADAQTNLRTQFNQGMAEFNQLVMEQRLGDALQLIRPEVELTDEDIVRIDNQFWENYPKNFVAFGTVRSEALKNGFRQEILAYWDEDYRYFYVYLMSHSTDNGIKLINVDYSREFEKLNSFF</sequence>
<protein>
    <recommendedName>
        <fullName evidence="4">DUF3887 domain-containing protein</fullName>
    </recommendedName>
</protein>
<reference evidence="2 3" key="1">
    <citation type="submission" date="2019-03" db="EMBL/GenBank/DDBJ databases">
        <title>Genomic Encyclopedia of Archaeal and Bacterial Type Strains, Phase II (KMG-II): from individual species to whole genera.</title>
        <authorList>
            <person name="Goeker M."/>
        </authorList>
    </citation>
    <scope>NUCLEOTIDE SEQUENCE [LARGE SCALE GENOMIC DNA]</scope>
    <source>
        <strain evidence="2 3">DSM 26433</strain>
    </source>
</reference>
<accession>A0A4R1NM96</accession>
<evidence type="ECO:0008006" key="4">
    <source>
        <dbReference type="Google" id="ProtNLM"/>
    </source>
</evidence>
<dbReference type="AlphaFoldDB" id="A0A4R1NM96"/>
<dbReference type="OrthoDB" id="7742632at2"/>
<comment type="caution">
    <text evidence="2">The sequence shown here is derived from an EMBL/GenBank/DDBJ whole genome shotgun (WGS) entry which is preliminary data.</text>
</comment>
<dbReference type="RefSeq" id="WP_132859472.1">
    <property type="nucleotide sequence ID" value="NZ_SMGR01000001.1"/>
</dbReference>
<evidence type="ECO:0000313" key="3">
    <source>
        <dbReference type="Proteomes" id="UP000295673"/>
    </source>
</evidence>
<feature type="signal peptide" evidence="1">
    <location>
        <begin position="1"/>
        <end position="21"/>
    </location>
</feature>
<gene>
    <name evidence="2" type="ORF">BXY66_1481</name>
</gene>
<evidence type="ECO:0000313" key="2">
    <source>
        <dbReference type="EMBL" id="TCL09434.1"/>
    </source>
</evidence>
<evidence type="ECO:0000256" key="1">
    <source>
        <dbReference type="SAM" id="SignalP"/>
    </source>
</evidence>
<keyword evidence="1" id="KW-0732">Signal</keyword>
<keyword evidence="3" id="KW-1185">Reference proteome</keyword>
<feature type="chain" id="PRO_5020237044" description="DUF3887 domain-containing protein" evidence="1">
    <location>
        <begin position="22"/>
        <end position="139"/>
    </location>
</feature>
<dbReference type="EMBL" id="SMGR01000001">
    <property type="protein sequence ID" value="TCL09434.1"/>
    <property type="molecule type" value="Genomic_DNA"/>
</dbReference>
<name>A0A4R1NM96_9RHOB</name>
<proteinExistence type="predicted"/>